<protein>
    <recommendedName>
        <fullName evidence="5">RHS repeat protein</fullName>
    </recommendedName>
</protein>
<name>A0A3G6RMS2_CHRLC</name>
<dbReference type="RefSeq" id="WP_103293899.1">
    <property type="nucleotide sequence ID" value="NZ_CP033924.1"/>
</dbReference>
<sequence length="1115" mass="127361">MKKNTAIIFFLVVFQHSFGQIEDVMAIPSTFDKKDSFNRLIATPEVSLFHKVNFLPINLYTGKPDVEIPLYTIKTGDIEIPISLKYDIGANKVEEIASNVGWGWSLQSGGSLTKIVRDIDDHDFDSEAEITPCRNNGTCDDINLQFTEAKVLRLGYLRRLSDKLSSIQGSILSNLSDDALPDLFLVQAPGLSSRFHLERNFSQYSPLQPYKAILLDGSSVKIEDVYYNNFNVESIKDFAGFNYKDAVPNIEYSYIFSSSNNGVNADNPIYQIRGFDGLPGLMRTKSIDYGNFNISNEKGIKYQFSTFDINESAPVFYDINSSYWRGDNHVGYPNLRHFGSTYKIKKGAWHLDRIKDTNNKEVNFTYKPVFTFEYEKQLNYMDLAKTDINEVNKIYNNLETGVYYNFIANTGPFWGAKDTPVAGPPNNYNEDPQYVLWKGVDPFSENMYKTTQQQILDKITWEKGEVLFFYDLQRKDKINPKALTEIKVKNNAGDIIKHYSFNYSYFKSSDAGCLPETMDTKCYRLKLDKINDLKINPQGTQGYTFKYNESINIPRIDSKSKDFMGYYNGQSNSTTNIPSFTFSPNKRRLSIIPFQSNAFIGNEFIKINGEVNISPTNYSLNGLLTKITYPTGGSAEFDYENNMFNFYNFDILSPGARIKHQILDDEKGNKIIKKYKYTTTNGKSSGGILNFPKIADLMLWNSGNKNLTFQTYNYSKANIELTQNSYVGYARVIEEIEGNGKTEYIFNDANQYPNEYEYSNDSFFSKHSFYPGRSYTDFDNRRGTLSHKYIYDNNGVKLLEENYNYANYKAIDSKFRIFKIGTTEKNNNGYYIPKKEVFTVQILNSINRPSYKEVIEYLNDKKLISKTEYLYNSPKHLYLTEQKTTFPDGNYLITSYNKYPQDTNNTALTLLNKLDTPLETISSKTINGITKILSKTETVYNTSIPTIQTGNLVLPLLVRSFDIENAQSILSTTETTYDKYDAKGNLQQYTTKDGISTTIIWGYNQTQPIAKIENAKLADINSSFINAIVAASETDATAGTNNDETNLLNAFKTFKDNLPGYKITTYSYDPLIGVRSITPPSGIRESYLYDSAGRLEKVINADGNLLKEFKYNYKQ</sequence>
<dbReference type="EMBL" id="PPEH01000013">
    <property type="protein sequence ID" value="PNW11308.1"/>
    <property type="molecule type" value="Genomic_DNA"/>
</dbReference>
<reference evidence="2 3" key="1">
    <citation type="submission" date="2018-01" db="EMBL/GenBank/DDBJ databases">
        <title>Draft genome sequences of Chryseobacterium lactis NCTC11390, Chryseobacterium oncorhynchi 701B-08, and Chryseobacterium viscerum 687B-08.</title>
        <authorList>
            <person name="Jeong J.-J."/>
            <person name="Lee Y.J."/>
            <person name="Park B."/>
            <person name="Choi I.-G."/>
            <person name="Kim K.D."/>
        </authorList>
    </citation>
    <scope>NUCLEOTIDE SEQUENCE [LARGE SCALE GENOMIC DNA]</scope>
    <source>
        <strain evidence="2 3">NCTC11390</strain>
    </source>
</reference>
<dbReference type="AlphaFoldDB" id="A0A3G6RMS2"/>
<gene>
    <name evidence="2" type="ORF">C1637_22465</name>
    <name evidence="1" type="ORF">EG342_00870</name>
</gene>
<evidence type="ECO:0000313" key="3">
    <source>
        <dbReference type="Proteomes" id="UP000236262"/>
    </source>
</evidence>
<dbReference type="OrthoDB" id="9814627at2"/>
<accession>A0A3G6RMS2</accession>
<proteinExistence type="predicted"/>
<dbReference type="KEGG" id="clac:EG342_00870"/>
<evidence type="ECO:0000313" key="4">
    <source>
        <dbReference type="Proteomes" id="UP000279972"/>
    </source>
</evidence>
<dbReference type="EMBL" id="CP033924">
    <property type="protein sequence ID" value="AZA80556.1"/>
    <property type="molecule type" value="Genomic_DNA"/>
</dbReference>
<reference evidence="1 4" key="2">
    <citation type="submission" date="2018-11" db="EMBL/GenBank/DDBJ databases">
        <title>Proposal to divide the Flavobacteriaceae and reorganize its genera based on Amino Acid Identity values calculated from whole genome sequences.</title>
        <authorList>
            <person name="Nicholson A.C."/>
            <person name="Gulvik C.A."/>
            <person name="Whitney A.M."/>
            <person name="Humrighouse B.W."/>
            <person name="Bell M."/>
            <person name="Holmes B."/>
            <person name="Steigerwalt A.G."/>
            <person name="Villarma A."/>
            <person name="Sheth M."/>
            <person name="Batra D."/>
            <person name="Pryor J."/>
            <person name="Bernardet J.-F."/>
            <person name="Hugo C."/>
            <person name="Kampfer P."/>
            <person name="Newman J."/>
            <person name="McQuiston J.R."/>
        </authorList>
    </citation>
    <scope>NUCLEOTIDE SEQUENCE [LARGE SCALE GENOMIC DNA]</scope>
    <source>
        <strain evidence="1 4">KC_1864</strain>
    </source>
</reference>
<evidence type="ECO:0000313" key="1">
    <source>
        <dbReference type="EMBL" id="AZA80556.1"/>
    </source>
</evidence>
<evidence type="ECO:0008006" key="5">
    <source>
        <dbReference type="Google" id="ProtNLM"/>
    </source>
</evidence>
<organism evidence="2 3">
    <name type="scientific">Chryseobacterium lactis</name>
    <dbReference type="NCBI Taxonomy" id="1241981"/>
    <lineage>
        <taxon>Bacteria</taxon>
        <taxon>Pseudomonadati</taxon>
        <taxon>Bacteroidota</taxon>
        <taxon>Flavobacteriia</taxon>
        <taxon>Flavobacteriales</taxon>
        <taxon>Weeksellaceae</taxon>
        <taxon>Chryseobacterium group</taxon>
        <taxon>Chryseobacterium</taxon>
    </lineage>
</organism>
<dbReference type="Proteomes" id="UP000236262">
    <property type="component" value="Unassembled WGS sequence"/>
</dbReference>
<keyword evidence="4" id="KW-1185">Reference proteome</keyword>
<dbReference type="Proteomes" id="UP000279972">
    <property type="component" value="Chromosome"/>
</dbReference>
<evidence type="ECO:0000313" key="2">
    <source>
        <dbReference type="EMBL" id="PNW11308.1"/>
    </source>
</evidence>